<proteinExistence type="predicted"/>
<evidence type="ECO:0000313" key="1">
    <source>
        <dbReference type="EMBL" id="CAL1360570.1"/>
    </source>
</evidence>
<evidence type="ECO:0000313" key="2">
    <source>
        <dbReference type="Proteomes" id="UP001497516"/>
    </source>
</evidence>
<accession>A0AAV2CW73</accession>
<dbReference type="EMBL" id="OZ034814">
    <property type="protein sequence ID" value="CAL1360570.1"/>
    <property type="molecule type" value="Genomic_DNA"/>
</dbReference>
<organism evidence="1 2">
    <name type="scientific">Linum trigynum</name>
    <dbReference type="NCBI Taxonomy" id="586398"/>
    <lineage>
        <taxon>Eukaryota</taxon>
        <taxon>Viridiplantae</taxon>
        <taxon>Streptophyta</taxon>
        <taxon>Embryophyta</taxon>
        <taxon>Tracheophyta</taxon>
        <taxon>Spermatophyta</taxon>
        <taxon>Magnoliopsida</taxon>
        <taxon>eudicotyledons</taxon>
        <taxon>Gunneridae</taxon>
        <taxon>Pentapetalae</taxon>
        <taxon>rosids</taxon>
        <taxon>fabids</taxon>
        <taxon>Malpighiales</taxon>
        <taxon>Linaceae</taxon>
        <taxon>Linum</taxon>
    </lineage>
</organism>
<dbReference type="Proteomes" id="UP001497516">
    <property type="component" value="Chromosome 10"/>
</dbReference>
<keyword evidence="2" id="KW-1185">Reference proteome</keyword>
<reference evidence="1 2" key="1">
    <citation type="submission" date="2024-04" db="EMBL/GenBank/DDBJ databases">
        <authorList>
            <person name="Fracassetti M."/>
        </authorList>
    </citation>
    <scope>NUCLEOTIDE SEQUENCE [LARGE SCALE GENOMIC DNA]</scope>
</reference>
<name>A0AAV2CW73_9ROSI</name>
<sequence>MGRRTRERRQPGRRPDWGSWLGHSLESRRQIYIAAAIGQIGIPLFVPPLPPSPRLCLQSQLGFQLMDLGLEEEGRREIEAEGFNWEEEGRSDG</sequence>
<dbReference type="AlphaFoldDB" id="A0AAV2CW73"/>
<protein>
    <submittedName>
        <fullName evidence="1">Uncharacterized protein</fullName>
    </submittedName>
</protein>
<gene>
    <name evidence="1" type="ORF">LTRI10_LOCUS7999</name>
</gene>